<dbReference type="PANTHER" id="PTHR38225:SF4">
    <property type="entry name" value="PROTEIN, PUTATIVE-RELATED"/>
    <property type="match status" value="1"/>
</dbReference>
<dbReference type="GeneID" id="108988082"/>
<keyword evidence="1" id="KW-1185">Reference proteome</keyword>
<reference evidence="2" key="1">
    <citation type="submission" date="2025-08" db="UniProtKB">
        <authorList>
            <consortium name="RefSeq"/>
        </authorList>
    </citation>
    <scope>IDENTIFICATION</scope>
    <source>
        <tissue evidence="2">Leaves</tissue>
    </source>
</reference>
<dbReference type="Gramene" id="Jr01_07960_p1">
    <property type="protein sequence ID" value="cds.Jr01_07960_p1"/>
    <property type="gene ID" value="Jr01_07960"/>
</dbReference>
<dbReference type="KEGG" id="jre:108988082"/>
<dbReference type="Proteomes" id="UP000235220">
    <property type="component" value="Chromosome 1"/>
</dbReference>
<organism evidence="1 2">
    <name type="scientific">Juglans regia</name>
    <name type="common">English walnut</name>
    <dbReference type="NCBI Taxonomy" id="51240"/>
    <lineage>
        <taxon>Eukaryota</taxon>
        <taxon>Viridiplantae</taxon>
        <taxon>Streptophyta</taxon>
        <taxon>Embryophyta</taxon>
        <taxon>Tracheophyta</taxon>
        <taxon>Spermatophyta</taxon>
        <taxon>Magnoliopsida</taxon>
        <taxon>eudicotyledons</taxon>
        <taxon>Gunneridae</taxon>
        <taxon>Pentapetalae</taxon>
        <taxon>rosids</taxon>
        <taxon>fabids</taxon>
        <taxon>Fagales</taxon>
        <taxon>Juglandaceae</taxon>
        <taxon>Juglans</taxon>
    </lineage>
</organism>
<dbReference type="OrthoDB" id="1667576at2759"/>
<sequence length="123" mass="14028">MASCLPSFFVSLKPPLKHHARQAMHIRAQSFSNEGESSDIVDANLTVLRDKIELLKTKERLERCCKCENGWNYVPGYDYELKREREMSQFFELLGFVCGSLGFTCLGGSVCLCLVSFFLHLIQ</sequence>
<evidence type="ECO:0000313" key="1">
    <source>
        <dbReference type="Proteomes" id="UP000235220"/>
    </source>
</evidence>
<accession>A0A2I4EBF3</accession>
<dbReference type="RefSeq" id="XP_018816730.1">
    <property type="nucleotide sequence ID" value="XM_018961185.2"/>
</dbReference>
<dbReference type="AlphaFoldDB" id="A0A2I4EBF3"/>
<protein>
    <submittedName>
        <fullName evidence="2">Uncharacterized protein LOC108988082</fullName>
    </submittedName>
</protein>
<proteinExistence type="predicted"/>
<gene>
    <name evidence="2" type="primary">LOC108988082</name>
</gene>
<dbReference type="PANTHER" id="PTHR38225">
    <property type="entry name" value="PROTEIN, PUTATIVE-RELATED"/>
    <property type="match status" value="1"/>
</dbReference>
<name>A0A2I4EBF3_JUGRE</name>
<evidence type="ECO:0000313" key="2">
    <source>
        <dbReference type="RefSeq" id="XP_018816730.1"/>
    </source>
</evidence>